<evidence type="ECO:0000256" key="6">
    <source>
        <dbReference type="ARBA" id="ARBA00022839"/>
    </source>
</evidence>
<dbReference type="PANTHER" id="PTHR11070:SF48">
    <property type="entry name" value="ATP-DEPENDENT HELICASE_NUCLEASE SUBUNIT A"/>
    <property type="match status" value="1"/>
</dbReference>
<feature type="binding site" evidence="14">
    <location>
        <begin position="30"/>
        <end position="37"/>
    </location>
    <ligand>
        <name>ATP</name>
        <dbReference type="ChEBI" id="CHEBI:30616"/>
    </ligand>
</feature>
<dbReference type="NCBIfam" id="TIGR02785">
    <property type="entry name" value="addA_Gpos"/>
    <property type="match status" value="1"/>
</dbReference>
<evidence type="ECO:0000259" key="16">
    <source>
        <dbReference type="PROSITE" id="PS51217"/>
    </source>
</evidence>
<dbReference type="GO" id="GO:0005524">
    <property type="term" value="F:ATP binding"/>
    <property type="evidence" value="ECO:0007669"/>
    <property type="project" value="UniProtKB-UniRule"/>
</dbReference>
<dbReference type="HOGENOM" id="CLU_001114_3_1_9"/>
<gene>
    <name evidence="13 17" type="primary">addA</name>
    <name evidence="17" type="ORF">HMPREF0444_0409</name>
</gene>
<dbReference type="RefSeq" id="WP_005605490.1">
    <property type="nucleotide sequence ID" value="NZ_CP102283.1"/>
</dbReference>
<dbReference type="AlphaFoldDB" id="C8NER4"/>
<dbReference type="GO" id="GO:0000724">
    <property type="term" value="P:double-strand break repair via homologous recombination"/>
    <property type="evidence" value="ECO:0007669"/>
    <property type="project" value="UniProtKB-UniRule"/>
</dbReference>
<dbReference type="CDD" id="cd17932">
    <property type="entry name" value="DEXQc_UvrD"/>
    <property type="match status" value="1"/>
</dbReference>
<dbReference type="PANTHER" id="PTHR11070">
    <property type="entry name" value="UVRD / RECB / PCRA DNA HELICASE FAMILY MEMBER"/>
    <property type="match status" value="1"/>
</dbReference>
<dbReference type="GO" id="GO:0003690">
    <property type="term" value="F:double-stranded DNA binding"/>
    <property type="evidence" value="ECO:0007669"/>
    <property type="project" value="UniProtKB-UniRule"/>
</dbReference>
<dbReference type="InterPro" id="IPR011335">
    <property type="entry name" value="Restrct_endonuc-II-like"/>
</dbReference>
<comment type="function">
    <text evidence="13">The heterodimer acts as both an ATP-dependent DNA helicase and an ATP-dependent, dual-direction single-stranded exonuclease. Recognizes the chi site generating a DNA molecule suitable for the initiation of homologous recombination. The AddA nuclease domain is required for chi fragment generation; this subunit has the helicase and 3' -&gt; 5' nuclease activities.</text>
</comment>
<dbReference type="InterPro" id="IPR014017">
    <property type="entry name" value="DNA_helicase_UvrD-like_C"/>
</dbReference>
<evidence type="ECO:0000256" key="10">
    <source>
        <dbReference type="ARBA" id="ARBA00023235"/>
    </source>
</evidence>
<accession>C8NER4</accession>
<evidence type="ECO:0000256" key="14">
    <source>
        <dbReference type="PROSITE-ProRule" id="PRU00560"/>
    </source>
</evidence>
<dbReference type="PROSITE" id="PS51198">
    <property type="entry name" value="UVRD_HELICASE_ATP_BIND"/>
    <property type="match status" value="1"/>
</dbReference>
<organism evidence="17 18">
    <name type="scientific">Granulicatella adiacens ATCC 49175</name>
    <dbReference type="NCBI Taxonomy" id="638301"/>
    <lineage>
        <taxon>Bacteria</taxon>
        <taxon>Bacillati</taxon>
        <taxon>Bacillota</taxon>
        <taxon>Bacilli</taxon>
        <taxon>Lactobacillales</taxon>
        <taxon>Carnobacteriaceae</taxon>
        <taxon>Granulicatella</taxon>
    </lineage>
</organism>
<keyword evidence="7 13" id="KW-0067">ATP-binding</keyword>
<keyword evidence="6 13" id="KW-0269">Exonuclease</keyword>
<evidence type="ECO:0000256" key="5">
    <source>
        <dbReference type="ARBA" id="ARBA00022806"/>
    </source>
</evidence>
<evidence type="ECO:0000256" key="3">
    <source>
        <dbReference type="ARBA" id="ARBA00022763"/>
    </source>
</evidence>
<comment type="catalytic activity">
    <reaction evidence="12 13">
        <text>ATP + H2O = ADP + phosphate + H(+)</text>
        <dbReference type="Rhea" id="RHEA:13065"/>
        <dbReference type="ChEBI" id="CHEBI:15377"/>
        <dbReference type="ChEBI" id="CHEBI:15378"/>
        <dbReference type="ChEBI" id="CHEBI:30616"/>
        <dbReference type="ChEBI" id="CHEBI:43474"/>
        <dbReference type="ChEBI" id="CHEBI:456216"/>
        <dbReference type="EC" id="5.6.2.4"/>
    </reaction>
</comment>
<comment type="caution">
    <text evidence="17">The sequence shown here is derived from an EMBL/GenBank/DDBJ whole genome shotgun (WGS) entry which is preliminary data.</text>
</comment>
<evidence type="ECO:0000256" key="4">
    <source>
        <dbReference type="ARBA" id="ARBA00022801"/>
    </source>
</evidence>
<reference evidence="17 18" key="1">
    <citation type="submission" date="2009-08" db="EMBL/GenBank/DDBJ databases">
        <authorList>
            <person name="Muzny D."/>
            <person name="Qin X."/>
            <person name="Deng J."/>
            <person name="Jiang H."/>
            <person name="Liu Y."/>
            <person name="Qu J."/>
            <person name="Song X.-Z."/>
            <person name="Zhang L."/>
            <person name="Thornton R."/>
            <person name="Coyle M."/>
            <person name="Francisco L."/>
            <person name="Jackson L."/>
            <person name="Javaid M."/>
            <person name="Korchina V."/>
            <person name="Kovar C."/>
            <person name="Mata R."/>
            <person name="Mathew T."/>
            <person name="Ngo R."/>
            <person name="Nguyen L."/>
            <person name="Nguyen N."/>
            <person name="Okwuonu G."/>
            <person name="Ongeri F."/>
            <person name="Pham C."/>
            <person name="Simmons D."/>
            <person name="Wilczek-Boney K."/>
            <person name="Hale W."/>
            <person name="Jakkamsetti A."/>
            <person name="Pham P."/>
            <person name="Ruth R."/>
            <person name="San Lucas F."/>
            <person name="Warren J."/>
            <person name="Zhang J."/>
            <person name="Zhao Z."/>
            <person name="Zhou C."/>
            <person name="Zhu D."/>
            <person name="Lee S."/>
            <person name="Bess C."/>
            <person name="Blankenburg K."/>
            <person name="Forbes L."/>
            <person name="Fu Q."/>
            <person name="Gubbala S."/>
            <person name="Hirani K."/>
            <person name="Jayaseelan J.C."/>
            <person name="Lara F."/>
            <person name="Munidasa M."/>
            <person name="Palculict T."/>
            <person name="Patil S."/>
            <person name="Pu L.-L."/>
            <person name="Saada N."/>
            <person name="Tang L."/>
            <person name="Weissenberger G."/>
            <person name="Zhu Y."/>
            <person name="Hemphill L."/>
            <person name="Shang Y."/>
            <person name="Youmans B."/>
            <person name="Ayvaz T."/>
            <person name="Ross M."/>
            <person name="Santibanez J."/>
            <person name="Aqrawi P."/>
            <person name="Gross S."/>
            <person name="Joshi V."/>
            <person name="Fowler G."/>
            <person name="Nazareth L."/>
            <person name="Reid J."/>
            <person name="Worley K."/>
            <person name="Petrosino J."/>
            <person name="Highlander S."/>
            <person name="Gibbs R."/>
        </authorList>
    </citation>
    <scope>NUCLEOTIDE SEQUENCE [LARGE SCALE GENOMIC DNA]</scope>
    <source>
        <strain evidence="17 18">ATCC 49175</strain>
    </source>
</reference>
<keyword evidence="1 13" id="KW-0540">Nuclease</keyword>
<name>C8NER4_9LACT</name>
<dbReference type="SUPFAM" id="SSF52980">
    <property type="entry name" value="Restriction endonuclease-like"/>
    <property type="match status" value="1"/>
</dbReference>
<dbReference type="Pfam" id="PF12705">
    <property type="entry name" value="PDDEXK_1"/>
    <property type="match status" value="1"/>
</dbReference>
<dbReference type="InterPro" id="IPR014152">
    <property type="entry name" value="AddA"/>
</dbReference>
<keyword evidence="18" id="KW-1185">Reference proteome</keyword>
<keyword evidence="2 13" id="KW-0547">Nucleotide-binding</keyword>
<evidence type="ECO:0000256" key="13">
    <source>
        <dbReference type="HAMAP-Rule" id="MF_01451"/>
    </source>
</evidence>
<comment type="cofactor">
    <cofactor evidence="13">
        <name>Mg(2+)</name>
        <dbReference type="ChEBI" id="CHEBI:18420"/>
    </cofactor>
</comment>
<dbReference type="GO" id="GO:0033202">
    <property type="term" value="C:DNA helicase complex"/>
    <property type="evidence" value="ECO:0007669"/>
    <property type="project" value="TreeGrafter"/>
</dbReference>
<dbReference type="STRING" id="638301.HMPREF0444_0409"/>
<evidence type="ECO:0000256" key="11">
    <source>
        <dbReference type="ARBA" id="ARBA00034617"/>
    </source>
</evidence>
<keyword evidence="9 13" id="KW-0234">DNA repair</keyword>
<comment type="catalytic activity">
    <reaction evidence="11 13">
        <text>Couples ATP hydrolysis with the unwinding of duplex DNA by translocating in the 3'-5' direction.</text>
        <dbReference type="EC" id="5.6.2.4"/>
    </reaction>
</comment>
<dbReference type="EC" id="3.1.-.-" evidence="13"/>
<keyword evidence="4 13" id="KW-0378">Hydrolase</keyword>
<keyword evidence="3 13" id="KW-0227">DNA damage</keyword>
<proteinExistence type="inferred from homology"/>
<evidence type="ECO:0000259" key="15">
    <source>
        <dbReference type="PROSITE" id="PS51198"/>
    </source>
</evidence>
<evidence type="ECO:0000256" key="8">
    <source>
        <dbReference type="ARBA" id="ARBA00023125"/>
    </source>
</evidence>
<dbReference type="GO" id="GO:0016887">
    <property type="term" value="F:ATP hydrolysis activity"/>
    <property type="evidence" value="ECO:0007669"/>
    <property type="project" value="RHEA"/>
</dbReference>
<feature type="domain" description="UvrD-like helicase C-terminal" evidence="16">
    <location>
        <begin position="498"/>
        <end position="800"/>
    </location>
</feature>
<comment type="subunit">
    <text evidence="13">Heterodimer of AddA and AddB/RexB.</text>
</comment>
<keyword evidence="10 13" id="KW-0413">Isomerase</keyword>
<evidence type="ECO:0000256" key="12">
    <source>
        <dbReference type="ARBA" id="ARBA00048988"/>
    </source>
</evidence>
<dbReference type="SUPFAM" id="SSF52540">
    <property type="entry name" value="P-loop containing nucleoside triphosphate hydrolases"/>
    <property type="match status" value="1"/>
</dbReference>
<protein>
    <recommendedName>
        <fullName evidence="13">ATP-dependent helicase/nuclease subunit A</fullName>
        <ecNumber evidence="13">3.1.-.-</ecNumber>
        <ecNumber evidence="13">5.6.2.4</ecNumber>
    </recommendedName>
    <alternativeName>
        <fullName evidence="13">ATP-dependent helicase/nuclease AddA</fullName>
    </alternativeName>
    <alternativeName>
        <fullName evidence="13">DNA 3'-5' helicase AddA</fullName>
    </alternativeName>
</protein>
<dbReference type="Gene3D" id="3.40.50.300">
    <property type="entry name" value="P-loop containing nucleotide triphosphate hydrolases"/>
    <property type="match status" value="4"/>
</dbReference>
<evidence type="ECO:0000313" key="17">
    <source>
        <dbReference type="EMBL" id="EEW37896.1"/>
    </source>
</evidence>
<dbReference type="eggNOG" id="COG1074">
    <property type="taxonomic scope" value="Bacteria"/>
</dbReference>
<dbReference type="Gene3D" id="3.90.320.10">
    <property type="match status" value="1"/>
</dbReference>
<dbReference type="PROSITE" id="PS51217">
    <property type="entry name" value="UVRD_HELICASE_CTER"/>
    <property type="match status" value="1"/>
</dbReference>
<dbReference type="GO" id="GO:0008408">
    <property type="term" value="F:3'-5' exonuclease activity"/>
    <property type="evidence" value="ECO:0007669"/>
    <property type="project" value="UniProtKB-UniRule"/>
</dbReference>
<evidence type="ECO:0000313" key="18">
    <source>
        <dbReference type="Proteomes" id="UP000005926"/>
    </source>
</evidence>
<dbReference type="InterPro" id="IPR038726">
    <property type="entry name" value="PDDEXK_AddAB-type"/>
</dbReference>
<dbReference type="InterPro" id="IPR011604">
    <property type="entry name" value="PDDEXK-like_dom_sf"/>
</dbReference>
<dbReference type="Proteomes" id="UP000005926">
    <property type="component" value="Unassembled WGS sequence"/>
</dbReference>
<evidence type="ECO:0000256" key="1">
    <source>
        <dbReference type="ARBA" id="ARBA00022722"/>
    </source>
</evidence>
<dbReference type="GO" id="GO:0043138">
    <property type="term" value="F:3'-5' DNA helicase activity"/>
    <property type="evidence" value="ECO:0007669"/>
    <property type="project" value="UniProtKB-UniRule"/>
</dbReference>
<dbReference type="HAMAP" id="MF_01451">
    <property type="entry name" value="AddA"/>
    <property type="match status" value="1"/>
</dbReference>
<dbReference type="EMBL" id="ACKZ01000009">
    <property type="protein sequence ID" value="EEW37896.1"/>
    <property type="molecule type" value="Genomic_DNA"/>
</dbReference>
<evidence type="ECO:0000256" key="9">
    <source>
        <dbReference type="ARBA" id="ARBA00023204"/>
    </source>
</evidence>
<dbReference type="Pfam" id="PF13361">
    <property type="entry name" value="UvrD_C"/>
    <property type="match status" value="1"/>
</dbReference>
<keyword evidence="5 13" id="KW-0347">Helicase</keyword>
<sequence>MIPEKPKGLQATPDQWKAIATRGNNLLVSASAGSGKTKVLVERILMHIQEGIDINELLVVTFTELAAKEMKERLRSKLEEAIEKSTDEVLQQRFAKQLQLIPSAMISTIHSFCMKVIRRYFYLAGIDPVFTMMDEIEGQLLQEKVWRALEEELLEQPEYEEVFATFSSDRSDDGITNTVYRLYQYSRSKREPKTWLSHLTQNYSVGTDYASTPFVKKYVKPALIEELSYLVTQYDQLLKEIELLGAPKHQAVLEDDLDFVKAVLVHIQEESYVFAYQTFEDRKFKNWSTAKVDETVKESLDEIKAIREDLKKDFQKIKEDYFVISPEVQLQQMTKVNRILSKLSDIAVMFYDRFQDEKHQLNKLDFSDLEHDTLRILTKLDQNGLKIASEYYQNHFKEVMVDEYQDVNRVQEAVLELVNKPDNRFMVGDVKQSIYGFRLADPSLFREKYEAYAEGKCGERIVLAENFRSRDEVLSFTNKVFQQIMNKELGQVEYDDVAALKTGNLSYSQDDDKSSEIILIEDVDLDESTDDLEDAEGFEKVENEIHYVAQRIQEMIHTPFEVMNDKADAKRSVNYGDFAILSSTKSNNDKIESIFAAYGIPVNVQKAQSYFKRTEITTMVSLLKVIDNPLQDIPLVAVLRSGLVGLDEIALAHIRTSSKNTSYYEAVCQFISDFKLKDVDYYDSKQQLAIKERLESFLTLLNKWRDSANNESIAQLIWEIYMDTHYLEYVHGQSNGTQRAVNLHALYEHAHQYESSSFKGVRNFIRFIEALQKKEKDLDEAPIATDSNAVQVMTIHASKGLEFPVVFLIDTNRKFNMQDLKASIMCSDEIGVGTNYFDLSTRITYPTVQAVATRNFEKKKLLSEEMRKLYVAMTRAREKLIIVGTIKNYESFKKKYAFLMNESSEILPYQARFKSSTFLNWMLLSAIREQYKITPEIVAKADIVSNSKHYIHEISDKEVFQEDWHEYYNEANSPGELKVRVQSMLKTIQQDYQFYVESKTTSYQSVSELKRVLEDPIIEELSQNSLIEEGRRAIYLSPSLEQPRFMETSSTTVSGAQRGSALHLLMQKVDFTSTITLDSLEQLLESLVESNEITPEVAAKVPVTQAFEFFQSTFGQWIVQNSHALVREQAFSYVLEASKFFKSIQTDDLMMIHGIIDGYVELDDEIIVFDYKTDYVVDSIEGIQSIVRKYKDQLNIYADALSISCNKKVTKKVLCLLSINKNIDIDTLKAI</sequence>
<dbReference type="GeneID" id="78413258"/>
<dbReference type="EC" id="5.6.2.4" evidence="13"/>
<comment type="similarity">
    <text evidence="13">Belongs to the helicase family. AddA subfamily.</text>
</comment>
<dbReference type="GO" id="GO:0005829">
    <property type="term" value="C:cytosol"/>
    <property type="evidence" value="ECO:0007669"/>
    <property type="project" value="TreeGrafter"/>
</dbReference>
<dbReference type="Pfam" id="PF00580">
    <property type="entry name" value="UvrD-helicase"/>
    <property type="match status" value="1"/>
</dbReference>
<dbReference type="InterPro" id="IPR014016">
    <property type="entry name" value="UvrD-like_ATP-bd"/>
</dbReference>
<feature type="domain" description="UvrD-like helicase ATP-binding" evidence="15">
    <location>
        <begin position="9"/>
        <end position="470"/>
    </location>
</feature>
<dbReference type="InterPro" id="IPR027417">
    <property type="entry name" value="P-loop_NTPase"/>
</dbReference>
<keyword evidence="8 13" id="KW-0238">DNA-binding</keyword>
<evidence type="ECO:0000256" key="7">
    <source>
        <dbReference type="ARBA" id="ARBA00022840"/>
    </source>
</evidence>
<dbReference type="InterPro" id="IPR000212">
    <property type="entry name" value="DNA_helicase_UvrD/REP"/>
</dbReference>
<evidence type="ECO:0000256" key="2">
    <source>
        <dbReference type="ARBA" id="ARBA00022741"/>
    </source>
</evidence>